<evidence type="ECO:0000256" key="2">
    <source>
        <dbReference type="ARBA" id="ARBA00022614"/>
    </source>
</evidence>
<evidence type="ECO:0000313" key="7">
    <source>
        <dbReference type="EMBL" id="GAX77134.1"/>
    </source>
</evidence>
<feature type="transmembrane region" description="Helical" evidence="5">
    <location>
        <begin position="964"/>
        <end position="983"/>
    </location>
</feature>
<keyword evidence="8" id="KW-1185">Reference proteome</keyword>
<protein>
    <recommendedName>
        <fullName evidence="6">Disease resistance R13L4/SHOC-2-like LRR domain-containing protein</fullName>
    </recommendedName>
</protein>
<evidence type="ECO:0000256" key="3">
    <source>
        <dbReference type="ARBA" id="ARBA00022737"/>
    </source>
</evidence>
<feature type="region of interest" description="Disordered" evidence="4">
    <location>
        <begin position="448"/>
        <end position="471"/>
    </location>
</feature>
<dbReference type="SUPFAM" id="SSF52058">
    <property type="entry name" value="L domain-like"/>
    <property type="match status" value="1"/>
</dbReference>
<reference evidence="7 8" key="1">
    <citation type="submission" date="2017-08" db="EMBL/GenBank/DDBJ databases">
        <title>Acidophilic green algal genome provides insights into adaptation to an acidic environment.</title>
        <authorList>
            <person name="Hirooka S."/>
            <person name="Hirose Y."/>
            <person name="Kanesaki Y."/>
            <person name="Higuchi S."/>
            <person name="Fujiwara T."/>
            <person name="Onuma R."/>
            <person name="Era A."/>
            <person name="Ohbayashi R."/>
            <person name="Uzuka A."/>
            <person name="Nozaki H."/>
            <person name="Yoshikawa H."/>
            <person name="Miyagishima S.Y."/>
        </authorList>
    </citation>
    <scope>NUCLEOTIDE SEQUENCE [LARGE SCALE GENOMIC DNA]</scope>
    <source>
        <strain evidence="7 8">NIES-2499</strain>
    </source>
</reference>
<dbReference type="Pfam" id="PF13855">
    <property type="entry name" value="LRR_8"/>
    <property type="match status" value="1"/>
</dbReference>
<feature type="transmembrane region" description="Helical" evidence="5">
    <location>
        <begin position="990"/>
        <end position="1013"/>
    </location>
</feature>
<dbReference type="Pfam" id="PF23598">
    <property type="entry name" value="LRR_14"/>
    <property type="match status" value="1"/>
</dbReference>
<keyword evidence="5" id="KW-0472">Membrane</keyword>
<name>A0A250X208_9CHLO</name>
<dbReference type="OrthoDB" id="2187496at2759"/>
<evidence type="ECO:0000256" key="1">
    <source>
        <dbReference type="ARBA" id="ARBA00004430"/>
    </source>
</evidence>
<dbReference type="STRING" id="1157962.A0A250X208"/>
<dbReference type="InterPro" id="IPR003591">
    <property type="entry name" value="Leu-rich_rpt_typical-subtyp"/>
</dbReference>
<evidence type="ECO:0000313" key="8">
    <source>
        <dbReference type="Proteomes" id="UP000232323"/>
    </source>
</evidence>
<dbReference type="InterPro" id="IPR001611">
    <property type="entry name" value="Leu-rich_rpt"/>
</dbReference>
<dbReference type="EMBL" id="BEGY01000022">
    <property type="protein sequence ID" value="GAX77134.1"/>
    <property type="molecule type" value="Genomic_DNA"/>
</dbReference>
<keyword evidence="5" id="KW-1133">Transmembrane helix</keyword>
<dbReference type="PANTHER" id="PTHR48051:SF1">
    <property type="entry name" value="RAS SUPPRESSOR PROTEIN 1"/>
    <property type="match status" value="1"/>
</dbReference>
<dbReference type="Proteomes" id="UP000232323">
    <property type="component" value="Unassembled WGS sequence"/>
</dbReference>
<dbReference type="InterPro" id="IPR050216">
    <property type="entry name" value="LRR_domain-containing"/>
</dbReference>
<feature type="domain" description="Disease resistance R13L4/SHOC-2-like LRR" evidence="6">
    <location>
        <begin position="588"/>
        <end position="728"/>
    </location>
</feature>
<evidence type="ECO:0000256" key="4">
    <source>
        <dbReference type="SAM" id="MobiDB-lite"/>
    </source>
</evidence>
<dbReference type="InterPro" id="IPR055414">
    <property type="entry name" value="LRR_R13L4/SHOC2-like"/>
</dbReference>
<keyword evidence="5" id="KW-0812">Transmembrane</keyword>
<comment type="subcellular location">
    <subcellularLocation>
        <location evidence="1">Cytoplasm</location>
        <location evidence="1">Cytoskeleton</location>
        <location evidence="1">Cilium axoneme</location>
    </subcellularLocation>
</comment>
<keyword evidence="2" id="KW-0433">Leucine-rich repeat</keyword>
<keyword evidence="3" id="KW-0677">Repeat</keyword>
<comment type="caution">
    <text evidence="7">The sequence shown here is derived from an EMBL/GenBank/DDBJ whole genome shotgun (WGS) entry which is preliminary data.</text>
</comment>
<evidence type="ECO:0000256" key="5">
    <source>
        <dbReference type="SAM" id="Phobius"/>
    </source>
</evidence>
<dbReference type="PANTHER" id="PTHR48051">
    <property type="match status" value="1"/>
</dbReference>
<accession>A0A250X208</accession>
<dbReference type="InterPro" id="IPR032675">
    <property type="entry name" value="LRR_dom_sf"/>
</dbReference>
<evidence type="ECO:0000259" key="6">
    <source>
        <dbReference type="Pfam" id="PF23598"/>
    </source>
</evidence>
<dbReference type="AlphaFoldDB" id="A0A250X208"/>
<proteinExistence type="predicted"/>
<dbReference type="GO" id="GO:0005930">
    <property type="term" value="C:axoneme"/>
    <property type="evidence" value="ECO:0007669"/>
    <property type="project" value="UniProtKB-SubCell"/>
</dbReference>
<dbReference type="PROSITE" id="PS51450">
    <property type="entry name" value="LRR"/>
    <property type="match status" value="3"/>
</dbReference>
<sequence length="1023" mass="109058">MCSNILAQDRVLPFDVLVLVLTHSCLSSRHKAQARIVCKGWASAVNATVTNVLVNNASVLIGQSSSLRRDSFEDRVSRYKALSSLWLGPAALRVLIPSAAAPSLFALLHACCQLQTLVLQPDAQECFCVPQEISNLHELRTLAILSAQTCNPKDLRQRRRCFSSSSASGSALKGGTPPSSTLSWTSWCFHPLVMPEEEGEASTTSYTGSSLRTDAIRPRFIPAPLPLSHLTSLEMSGYGETGLQQLPGGLLSQLRRLAVKEGDASPLQAHWKNLRGMESLILDACVGVEPLLSSLSELQALTLLRIANLDFAWWAAAGQSSASPLWRLTGLRSLDISGNYSRSFSNAIGALTRLTYLNLSNNMLDELPGGMAALSLLKVLDMSHNNLTELPFWLPALQRLSVLQLRHNQLDSSCKLLLQALPRLRCLSLVHNKIHWWPSGSSGLMSTHPMSLMRSGSGSDDNLGGGSSSSVEGLPWQSGSAAAVAGAAIARLYMQHVLPGMTHSSSFMDLYGSGGSASPAAGRSQGNSAAYACGEDLDDDADGLAPEGGSPGLHDVGLQCLDLTQNKLLGPPTLVSGMTTLVTLKMRRSLSSMGSEAVSCFIASMSSSLTLLRMLDLSSNGLDCDSIAPLWRLGVLQQLVLEDNVLVDLPLGLARLRDVLEVLDLKHNRLQQVPIVLRSLRSLDTLCLGSNWISSIPDWIQDLKVLRNLDISRQLSAPGSLKGVGDLTSASSNTDLRGGSSLLYGLMMEGSGYPQVAQHSLQQPPSPAAAAGALPAHHFRSSSSSLLPSSRLPQPEHQYSVWYNLPPALLKLPSLRRLGISRPPSLFLKTPLDGRSKVLTQLLQRGVVVFEPALAGPSLSSSTGVGLHESFDPNAGISWNLESGHFKRDLASLFMPVDKHGRFTHANNKGGSSVWAEAAAMVEASGFGRAGFGYLVTEVEMGQAAASETTALATQAALEASYTWLLPVLPPLIMLAVASFTFLSEAPQVVALLGFAAAWALVSVAVGTFQSVMKGGLIAAYTG</sequence>
<gene>
    <name evidence="7" type="ORF">CEUSTIGMA_g4580.t1</name>
</gene>
<organism evidence="7 8">
    <name type="scientific">Chlamydomonas eustigma</name>
    <dbReference type="NCBI Taxonomy" id="1157962"/>
    <lineage>
        <taxon>Eukaryota</taxon>
        <taxon>Viridiplantae</taxon>
        <taxon>Chlorophyta</taxon>
        <taxon>core chlorophytes</taxon>
        <taxon>Chlorophyceae</taxon>
        <taxon>CS clade</taxon>
        <taxon>Chlamydomonadales</taxon>
        <taxon>Chlamydomonadaceae</taxon>
        <taxon>Chlamydomonas</taxon>
    </lineage>
</organism>
<dbReference type="SMART" id="SM00369">
    <property type="entry name" value="LRR_TYP"/>
    <property type="match status" value="6"/>
</dbReference>
<dbReference type="Gene3D" id="3.80.10.10">
    <property type="entry name" value="Ribonuclease Inhibitor"/>
    <property type="match status" value="3"/>
</dbReference>